<dbReference type="eggNOG" id="ENOG502QQ05">
    <property type="taxonomic scope" value="Eukaryota"/>
</dbReference>
<evidence type="ECO:0000256" key="4">
    <source>
        <dbReference type="ARBA" id="ARBA00023273"/>
    </source>
</evidence>
<comment type="subcellular location">
    <subcellularLocation>
        <location evidence="1">Cell projection</location>
        <location evidence="1">Cilium</location>
    </subcellularLocation>
</comment>
<name>A0A177WVU7_BATDL</name>
<accession>A0A177WVU7</accession>
<keyword evidence="3" id="KW-0677">Repeat</keyword>
<feature type="repeat" description="WD" evidence="6">
    <location>
        <begin position="423"/>
        <end position="464"/>
    </location>
</feature>
<dbReference type="PROSITE" id="PS50082">
    <property type="entry name" value="WD_REPEATS_2"/>
    <property type="match status" value="1"/>
</dbReference>
<dbReference type="SUPFAM" id="SSF50978">
    <property type="entry name" value="WD40 repeat-like"/>
    <property type="match status" value="3"/>
</dbReference>
<dbReference type="STRING" id="403673.A0A177WVU7"/>
<dbReference type="OrthoDB" id="6252103at2759"/>
<organism evidence="7 8">
    <name type="scientific">Batrachochytrium dendrobatidis (strain JEL423)</name>
    <dbReference type="NCBI Taxonomy" id="403673"/>
    <lineage>
        <taxon>Eukaryota</taxon>
        <taxon>Fungi</taxon>
        <taxon>Fungi incertae sedis</taxon>
        <taxon>Chytridiomycota</taxon>
        <taxon>Chytridiomycota incertae sedis</taxon>
        <taxon>Chytridiomycetes</taxon>
        <taxon>Rhizophydiales</taxon>
        <taxon>Rhizophydiales incertae sedis</taxon>
        <taxon>Batrachochytrium</taxon>
    </lineage>
</organism>
<protein>
    <recommendedName>
        <fullName evidence="5">Cilia- and flagella-associated protein 251</fullName>
    </recommendedName>
</protein>
<dbReference type="Gene3D" id="2.130.10.10">
    <property type="entry name" value="YVTN repeat-like/Quinoprotein amine dehydrogenase"/>
    <property type="match status" value="2"/>
</dbReference>
<gene>
    <name evidence="7" type="ORF">BDEG_27442</name>
</gene>
<dbReference type="PANTHER" id="PTHR13720">
    <property type="entry name" value="WD-40 REPEAT PROTEIN"/>
    <property type="match status" value="1"/>
</dbReference>
<dbReference type="InterPro" id="IPR050630">
    <property type="entry name" value="WD_repeat_EMAP"/>
</dbReference>
<dbReference type="AlphaFoldDB" id="A0A177WVU7"/>
<dbReference type="Pfam" id="PF00400">
    <property type="entry name" value="WD40"/>
    <property type="match status" value="3"/>
</dbReference>
<evidence type="ECO:0000256" key="1">
    <source>
        <dbReference type="ARBA" id="ARBA00004138"/>
    </source>
</evidence>
<reference evidence="7 8" key="1">
    <citation type="submission" date="2006-10" db="EMBL/GenBank/DDBJ databases">
        <title>The Genome Sequence of Batrachochytrium dendrobatidis JEL423.</title>
        <authorList>
            <consortium name="The Broad Institute Genome Sequencing Platform"/>
            <person name="Birren B."/>
            <person name="Lander E."/>
            <person name="Galagan J."/>
            <person name="Cuomo C."/>
            <person name="Devon K."/>
            <person name="Jaffe D."/>
            <person name="Butler J."/>
            <person name="Alvarez P."/>
            <person name="Gnerre S."/>
            <person name="Grabherr M."/>
            <person name="Kleber M."/>
            <person name="Mauceli E."/>
            <person name="Brockman W."/>
            <person name="Young S."/>
            <person name="LaButti K."/>
            <person name="Sykes S."/>
            <person name="DeCaprio D."/>
            <person name="Crawford M."/>
            <person name="Koehrsen M."/>
            <person name="Engels R."/>
            <person name="Montgomery P."/>
            <person name="Pearson M."/>
            <person name="Howarth C."/>
            <person name="Larson L."/>
            <person name="White J."/>
            <person name="O'Leary S."/>
            <person name="Kodira C."/>
            <person name="Zeng Q."/>
            <person name="Yandava C."/>
            <person name="Alvarado L."/>
            <person name="Longcore J."/>
            <person name="James T."/>
        </authorList>
    </citation>
    <scope>NUCLEOTIDE SEQUENCE [LARGE SCALE GENOMIC DNA]</scope>
    <source>
        <strain evidence="7 8">JEL423</strain>
    </source>
</reference>
<evidence type="ECO:0000256" key="3">
    <source>
        <dbReference type="ARBA" id="ARBA00022737"/>
    </source>
</evidence>
<dbReference type="VEuPathDB" id="FungiDB:BDEG_27442"/>
<dbReference type="GO" id="GO:0031514">
    <property type="term" value="C:motile cilium"/>
    <property type="evidence" value="ECO:0007669"/>
    <property type="project" value="TreeGrafter"/>
</dbReference>
<dbReference type="SMART" id="SM00320">
    <property type="entry name" value="WD40"/>
    <property type="match status" value="9"/>
</dbReference>
<dbReference type="InterPro" id="IPR015943">
    <property type="entry name" value="WD40/YVTN_repeat-like_dom_sf"/>
</dbReference>
<dbReference type="Proteomes" id="UP000077115">
    <property type="component" value="Unassembled WGS sequence"/>
</dbReference>
<dbReference type="PANTHER" id="PTHR13720:SF13">
    <property type="entry name" value="CILIA- AND FLAGELLA-ASSOCIATED PROTEIN 251"/>
    <property type="match status" value="1"/>
</dbReference>
<keyword evidence="4" id="KW-0966">Cell projection</keyword>
<dbReference type="InterPro" id="IPR036322">
    <property type="entry name" value="WD40_repeat_dom_sf"/>
</dbReference>
<evidence type="ECO:0000256" key="6">
    <source>
        <dbReference type="PROSITE-ProRule" id="PRU00221"/>
    </source>
</evidence>
<keyword evidence="2 6" id="KW-0853">WD repeat</keyword>
<sequence>MDNPYISKDSSTQNALNLKWTFGFNRECIGAVHNLSDSKQKVLFYASAHTGVLYDWVHGNQKLLQGHCNSITSTAVSLKQQWIVTADCGPNSMIIVWDINPELKSNISDTTDAPVTPRNTLQAVPIKNIFDPHDGLGVLSVEFTPDSKYLITLGASQDQTICIWDWTCSTNEPLLSYKIVGELQTCLRVNPVDPFELISNGPNSINFYIWDKESLEMTQNVPVLSSKDFKHTPSGYSYSNFLPSLNQAVSGTKDGEVIVWSDKSLDNLSIKLKKGHKEVVKFIKLHNSPINFITSFQDKFIITGGEDGYIKIFDLNFRILFWYEKLDAGPISSVAISTTFEPMFEDIGIPELVVATKHARILLLHNPQTKAAFSNTNSKTITECALTNTHFLTTGLSSGDNPPTQHQRGTFEFNEVPRITNLLHGQYGNIRGLDAHPASSCFAVGSDSGHLHIWDYDTKKIIISRYFKDIPSTTEAVIAAQKHKKQKADTLIDANDQPGVKSHSVEPTPMVISCLTYSCNGKTLAIGFTNGVLRMLDAQTLQDIPQSYLIKNQFYGYQISSEPITKLSFSPDDDYCAAADAAHVVCILCKEAVSAKSTRSAEATGTEPKCVGNEPQQKTLAAVGEDGNTKSLLRHRVEWVFIGRRKTHFKDIVSLLFLPKETSDSGPRLLSVSKDRHVADFDLAKSNIVGGIFINSIRRIEQIHRPEAAVIYKRHHSIHPENLILTFNSGYKLKQYTESTQLCKKTVLGPTFGGHINNMRLIPSDSETKYLAFSTSNQVIGITVFPLDGNPSTTMGVISHPGEVSNIVCSHDGVSIITAGGTDGIVNCWNINTAVLEAQASIFAGSLEPYLNMLDPSGLGEKSPIYREFEDYFYYAQLQSQKGDAAGNRIISDQVSLTQVPSIVQAMGYYPSNQEIDDMINEVKYSRFSQGEGKEVESITFPELIKLYLNHRPVRDISLNDIEIALSHAKRLEPGKPLPKGPVVKLSLNQTVSSKGIVSLLQQFGESFSLEDVHEAFSMLLMDHPIYRGQLPHTINAKDFIQDVLGLVPTEPTEIELGGDVDKNTFSSPPTHV</sequence>
<dbReference type="EMBL" id="DS022311">
    <property type="protein sequence ID" value="OAJ44177.1"/>
    <property type="molecule type" value="Genomic_DNA"/>
</dbReference>
<evidence type="ECO:0000256" key="2">
    <source>
        <dbReference type="ARBA" id="ARBA00022574"/>
    </source>
</evidence>
<reference evidence="7 8" key="2">
    <citation type="submission" date="2016-05" db="EMBL/GenBank/DDBJ databases">
        <title>Lineage-specific infection strategies underlie the spectrum of fungal disease in amphibians.</title>
        <authorList>
            <person name="Cuomo C.A."/>
            <person name="Farrer R.A."/>
            <person name="James T."/>
            <person name="Longcore J."/>
            <person name="Birren B."/>
        </authorList>
    </citation>
    <scope>NUCLEOTIDE SEQUENCE [LARGE SCALE GENOMIC DNA]</scope>
    <source>
        <strain evidence="7 8">JEL423</strain>
    </source>
</reference>
<evidence type="ECO:0000313" key="7">
    <source>
        <dbReference type="EMBL" id="OAJ44177.1"/>
    </source>
</evidence>
<proteinExistence type="predicted"/>
<evidence type="ECO:0000313" key="8">
    <source>
        <dbReference type="Proteomes" id="UP000077115"/>
    </source>
</evidence>
<dbReference type="InterPro" id="IPR001680">
    <property type="entry name" value="WD40_rpt"/>
</dbReference>
<evidence type="ECO:0000256" key="5">
    <source>
        <dbReference type="ARBA" id="ARBA00040994"/>
    </source>
</evidence>